<dbReference type="Pfam" id="PF02932">
    <property type="entry name" value="Neur_chan_memb"/>
    <property type="match status" value="1"/>
</dbReference>
<keyword evidence="4" id="KW-0732">Signal</keyword>
<feature type="region of interest" description="Disordered" evidence="21">
    <location>
        <begin position="574"/>
        <end position="598"/>
    </location>
</feature>
<dbReference type="InterPro" id="IPR038050">
    <property type="entry name" value="Neuro_actylchol_rec"/>
</dbReference>
<proteinExistence type="inferred from homology"/>
<keyword evidence="13" id="KW-1071">Ligand-gated ion channel</keyword>
<dbReference type="PROSITE" id="PS00236">
    <property type="entry name" value="NEUROTR_ION_CHANNEL"/>
    <property type="match status" value="1"/>
</dbReference>
<evidence type="ECO:0000256" key="16">
    <source>
        <dbReference type="ARBA" id="ARBA00034430"/>
    </source>
</evidence>
<evidence type="ECO:0000256" key="2">
    <source>
        <dbReference type="ARBA" id="ARBA00022475"/>
    </source>
</evidence>
<evidence type="ECO:0000256" key="3">
    <source>
        <dbReference type="ARBA" id="ARBA00022692"/>
    </source>
</evidence>
<comment type="catalytic activity">
    <reaction evidence="18">
        <text>Ca(2+)(in) = Ca(2+)(out)</text>
        <dbReference type="Rhea" id="RHEA:29671"/>
        <dbReference type="ChEBI" id="CHEBI:29108"/>
    </reaction>
</comment>
<evidence type="ECO:0000259" key="23">
    <source>
        <dbReference type="Pfam" id="PF02932"/>
    </source>
</evidence>
<evidence type="ECO:0000256" key="15">
    <source>
        <dbReference type="ARBA" id="ARBA00034104"/>
    </source>
</evidence>
<keyword evidence="8 20" id="KW-0472">Membrane</keyword>
<evidence type="ECO:0000256" key="5">
    <source>
        <dbReference type="ARBA" id="ARBA00022989"/>
    </source>
</evidence>
<dbReference type="InterPro" id="IPR036719">
    <property type="entry name" value="Neuro-gated_channel_TM_sf"/>
</dbReference>
<dbReference type="InterPro" id="IPR049944">
    <property type="entry name" value="LGIC_TM_5-HT3"/>
</dbReference>
<evidence type="ECO:0000256" key="4">
    <source>
        <dbReference type="ARBA" id="ARBA00022729"/>
    </source>
</evidence>
<evidence type="ECO:0000256" key="9">
    <source>
        <dbReference type="ARBA" id="ARBA00023157"/>
    </source>
</evidence>
<dbReference type="CDD" id="cd19011">
    <property type="entry name" value="LGIC_ECD_5-HT3A"/>
    <property type="match status" value="1"/>
</dbReference>
<feature type="transmembrane region" description="Helical" evidence="20">
    <location>
        <begin position="492"/>
        <end position="514"/>
    </location>
</feature>
<dbReference type="InterPro" id="IPR036734">
    <property type="entry name" value="Neur_chan_lig-bd_sf"/>
</dbReference>
<keyword evidence="5 20" id="KW-1133">Transmembrane helix</keyword>
<dbReference type="InterPro" id="IPR006029">
    <property type="entry name" value="Neurotrans-gated_channel_TM"/>
</dbReference>
<feature type="domain" description="Neurotransmitter-gated ion-channel transmembrane" evidence="23">
    <location>
        <begin position="436"/>
        <end position="655"/>
    </location>
</feature>
<dbReference type="PRINTS" id="PR00252">
    <property type="entry name" value="NRIONCHANNEL"/>
</dbReference>
<dbReference type="InterPro" id="IPR018000">
    <property type="entry name" value="Neurotransmitter_ion_chnl_CS"/>
</dbReference>
<dbReference type="SUPFAM" id="SSF63712">
    <property type="entry name" value="Nicotinic receptor ligand binding domain-like"/>
    <property type="match status" value="1"/>
</dbReference>
<keyword evidence="11" id="KW-0325">Glycoprotein</keyword>
<evidence type="ECO:0000256" key="7">
    <source>
        <dbReference type="ARBA" id="ARBA00023065"/>
    </source>
</evidence>
<evidence type="ECO:0000256" key="13">
    <source>
        <dbReference type="ARBA" id="ARBA00023286"/>
    </source>
</evidence>
<feature type="transmembrane region" description="Helical" evidence="20">
    <location>
        <begin position="639"/>
        <end position="662"/>
    </location>
</feature>
<dbReference type="Gene3D" id="1.20.58.390">
    <property type="entry name" value="Neurotransmitter-gated ion-channel transmembrane domain"/>
    <property type="match status" value="1"/>
</dbReference>
<dbReference type="NCBIfam" id="TIGR00860">
    <property type="entry name" value="LIC"/>
    <property type="match status" value="1"/>
</dbReference>
<keyword evidence="14 20" id="KW-0407">Ion channel</keyword>
<dbReference type="Ensembl" id="ENSFCTT00005057391.1">
    <property type="protein sequence ID" value="ENSFCTP00005042159.1"/>
    <property type="gene ID" value="ENSFCTG00005019968.1"/>
</dbReference>
<keyword evidence="6" id="KW-0770">Synapse</keyword>
<evidence type="ECO:0000256" key="19">
    <source>
        <dbReference type="ARBA" id="ARBA00037540"/>
    </source>
</evidence>
<accession>A0ABI7Z7G1</accession>
<reference evidence="24" key="3">
    <citation type="submission" date="2025-09" db="UniProtKB">
        <authorList>
            <consortium name="Ensembl"/>
        </authorList>
    </citation>
    <scope>IDENTIFICATION</scope>
    <source>
        <strain evidence="24">breed Abyssinian</strain>
    </source>
</reference>
<keyword evidence="1 20" id="KW-0813">Transport</keyword>
<evidence type="ECO:0000313" key="24">
    <source>
        <dbReference type="Ensembl" id="ENSFCTP00005042159.1"/>
    </source>
</evidence>
<reference evidence="24 25" key="1">
    <citation type="submission" date="2021-02" db="EMBL/GenBank/DDBJ databases">
        <title>Safari Cat Assemblies.</title>
        <authorList>
            <person name="Bredemeyer K.R."/>
            <person name="Murphy W.J."/>
        </authorList>
    </citation>
    <scope>NUCLEOTIDE SEQUENCE [LARGE SCALE GENOMIC DNA]</scope>
</reference>
<keyword evidence="2" id="KW-1003">Cell membrane</keyword>
<evidence type="ECO:0000256" key="11">
    <source>
        <dbReference type="ARBA" id="ARBA00023180"/>
    </source>
</evidence>
<feature type="region of interest" description="Disordered" evidence="21">
    <location>
        <begin position="107"/>
        <end position="128"/>
    </location>
</feature>
<evidence type="ECO:0000256" key="1">
    <source>
        <dbReference type="ARBA" id="ARBA00022448"/>
    </source>
</evidence>
<feature type="region of interest" description="Disordered" evidence="21">
    <location>
        <begin position="48"/>
        <end position="69"/>
    </location>
</feature>
<dbReference type="GeneTree" id="ENSGT00940000157705"/>
<dbReference type="Pfam" id="PF02931">
    <property type="entry name" value="Neur_chan_LBD"/>
    <property type="match status" value="1"/>
</dbReference>
<evidence type="ECO:0000313" key="25">
    <source>
        <dbReference type="Proteomes" id="UP000823872"/>
    </source>
</evidence>
<comment type="similarity">
    <text evidence="20">Belongs to the ligand-gated ion channel (TC 1.A.9) family.</text>
</comment>
<comment type="catalytic activity">
    <reaction evidence="16">
        <text>K(+)(in) = K(+)(out)</text>
        <dbReference type="Rhea" id="RHEA:29463"/>
        <dbReference type="ChEBI" id="CHEBI:29103"/>
    </reaction>
</comment>
<evidence type="ECO:0000256" key="21">
    <source>
        <dbReference type="SAM" id="MobiDB-lite"/>
    </source>
</evidence>
<dbReference type="Gene3D" id="2.70.170.10">
    <property type="entry name" value="Neurotransmitter-gated ion-channel ligand-binding domain"/>
    <property type="match status" value="1"/>
</dbReference>
<evidence type="ECO:0000256" key="18">
    <source>
        <dbReference type="ARBA" id="ARBA00036634"/>
    </source>
</evidence>
<gene>
    <name evidence="24" type="primary">HTR3A</name>
</gene>
<feature type="transmembrane region" description="Helical" evidence="20">
    <location>
        <begin position="465"/>
        <end position="486"/>
    </location>
</feature>
<dbReference type="PANTHER" id="PTHR18945">
    <property type="entry name" value="NEUROTRANSMITTER GATED ION CHANNEL"/>
    <property type="match status" value="1"/>
</dbReference>
<comment type="subcellular location">
    <subcellularLocation>
        <location evidence="15">Postsynaptic cell membrane</location>
        <topology evidence="15">Multi-pass membrane protein</topology>
    </subcellularLocation>
</comment>
<dbReference type="PRINTS" id="PR01709">
    <property type="entry name" value="5HT3ARECEPTR"/>
</dbReference>
<keyword evidence="12" id="KW-0628">Postsynaptic cell membrane</keyword>
<feature type="domain" description="Neurotransmitter-gated ion-channel ligand-binding" evidence="22">
    <location>
        <begin position="223"/>
        <end position="429"/>
    </location>
</feature>
<feature type="compositionally biased region" description="Polar residues" evidence="21">
    <location>
        <begin position="115"/>
        <end position="124"/>
    </location>
</feature>
<organism evidence="24 25">
    <name type="scientific">Felis catus</name>
    <name type="common">Cat</name>
    <name type="synonym">Felis silvestris catus</name>
    <dbReference type="NCBI Taxonomy" id="9685"/>
    <lineage>
        <taxon>Eukaryota</taxon>
        <taxon>Metazoa</taxon>
        <taxon>Chordata</taxon>
        <taxon>Craniata</taxon>
        <taxon>Vertebrata</taxon>
        <taxon>Euteleostomi</taxon>
        <taxon>Mammalia</taxon>
        <taxon>Eutheria</taxon>
        <taxon>Laurasiatheria</taxon>
        <taxon>Carnivora</taxon>
        <taxon>Feliformia</taxon>
        <taxon>Felidae</taxon>
        <taxon>Felinae</taxon>
        <taxon>Felis</taxon>
    </lineage>
</organism>
<sequence>MPVLSPLSHLSIGSHRTTVSMSQSLFSLQLVAGQGAQMFSTPRHTLLYKPPSGQLRPPGSLPKKATDQSYDSSGAMAVCSMCPQNQGREPRIPTPGLAVSLLPQLTATPPRRSGELQSTGTWRLSSAGGPSAVGGCSLRGVEGGPEEAGRLGREAGRVWAACLSARLTLRPLQGSSRPGKVTMLSWVPRVLLALLLPTLLAHGQARRREHPQAQNTSRPALLRLSDYLLANYQKGVRPVRDWRKPTTVSIDVIVYAILSVDEKNQVLTTYIWYRQYWTDEFLQWNPEDFDNITKLSIPTESIWVPDILINEFVDVGKSPSIPYVYVGHHGEVQNYKPLQVVTACSLDIYNFPFDVQNCSLTFTSWLHTIQDINISLWRLPEKVKLDKTIFMNQGEWELLGVLTQFREFSMESSGCYAEMKFFVVIRRRPLFYTVSLLLPSIFLMFMDIVGFYLPPDSGERVSFKITLLLGYSVFLIIVSDTLPATAIGTPLIGVYFIVCMALLVVSLAETILIVRLVHKQDLQQPVPAWLRHLVLERVALLLCLGEQTASRRPPATPRAAKTDDCSDVGNHCSHLRGPQDLEKTPRGRGSPPSPPREASLAVCGLLQELSSIRHFLEKRDESREVAREWLHVGSVLDRLLFRIYLVAVLAYSITLVTLWSIWQYS</sequence>
<dbReference type="InterPro" id="IPR006202">
    <property type="entry name" value="Neur_chan_lig-bd"/>
</dbReference>
<dbReference type="InterPro" id="IPR008133">
    <property type="entry name" value="5HT3_rcpt_A"/>
</dbReference>
<evidence type="ECO:0000256" key="10">
    <source>
        <dbReference type="ARBA" id="ARBA00023170"/>
    </source>
</evidence>
<evidence type="ECO:0000256" key="17">
    <source>
        <dbReference type="ARBA" id="ARBA00036239"/>
    </source>
</evidence>
<dbReference type="SUPFAM" id="SSF90112">
    <property type="entry name" value="Neurotransmitter-gated ion-channel transmembrane pore"/>
    <property type="match status" value="1"/>
</dbReference>
<keyword evidence="25" id="KW-1185">Reference proteome</keyword>
<dbReference type="InterPro" id="IPR008132">
    <property type="entry name" value="5HT3_rcpt"/>
</dbReference>
<evidence type="ECO:0000256" key="14">
    <source>
        <dbReference type="ARBA" id="ARBA00023303"/>
    </source>
</evidence>
<evidence type="ECO:0000256" key="8">
    <source>
        <dbReference type="ARBA" id="ARBA00023136"/>
    </source>
</evidence>
<name>A0ABI7Z7G1_FELCA</name>
<dbReference type="InterPro" id="IPR006201">
    <property type="entry name" value="Neur_channel"/>
</dbReference>
<dbReference type="PRINTS" id="PR01708">
    <property type="entry name" value="5HT3RECEPTOR"/>
</dbReference>
<comment type="function">
    <text evidence="19">Forms serotonin (5-hydroxytryptamine/5-HT3)-activated cation-selective channel complexes, which when activated cause fast, depolarizing responses in neurons.</text>
</comment>
<keyword evidence="9" id="KW-1015">Disulfide bond</keyword>
<dbReference type="CDD" id="cd19063">
    <property type="entry name" value="LGIC_TM_5-HT3"/>
    <property type="match status" value="1"/>
</dbReference>
<reference evidence="24" key="2">
    <citation type="submission" date="2025-08" db="UniProtKB">
        <authorList>
            <consortium name="Ensembl"/>
        </authorList>
    </citation>
    <scope>IDENTIFICATION</scope>
    <source>
        <strain evidence="24">breed Abyssinian</strain>
    </source>
</reference>
<feature type="transmembrane region" description="Helical" evidence="20">
    <location>
        <begin position="430"/>
        <end position="453"/>
    </location>
</feature>
<protein>
    <submittedName>
        <fullName evidence="24">5-hydroxytryptamine receptor 3A</fullName>
    </submittedName>
</protein>
<keyword evidence="7 20" id="KW-0406">Ion transport</keyword>
<evidence type="ECO:0000256" key="6">
    <source>
        <dbReference type="ARBA" id="ARBA00023018"/>
    </source>
</evidence>
<keyword evidence="10" id="KW-0675">Receptor</keyword>
<comment type="catalytic activity">
    <reaction evidence="17">
        <text>Na(+)(in) = Na(+)(out)</text>
        <dbReference type="Rhea" id="RHEA:34963"/>
        <dbReference type="ChEBI" id="CHEBI:29101"/>
    </reaction>
</comment>
<evidence type="ECO:0000256" key="12">
    <source>
        <dbReference type="ARBA" id="ARBA00023257"/>
    </source>
</evidence>
<dbReference type="Proteomes" id="UP000823872">
    <property type="component" value="Chromosome D1"/>
</dbReference>
<evidence type="ECO:0000256" key="20">
    <source>
        <dbReference type="RuleBase" id="RU000687"/>
    </source>
</evidence>
<evidence type="ECO:0000259" key="22">
    <source>
        <dbReference type="Pfam" id="PF02931"/>
    </source>
</evidence>
<keyword evidence="3 20" id="KW-0812">Transmembrane</keyword>